<dbReference type="Proteomes" id="UP000266234">
    <property type="component" value="Unassembled WGS sequence"/>
</dbReference>
<gene>
    <name evidence="2" type="ORF">FLONG3_2659</name>
</gene>
<feature type="compositionally biased region" description="Polar residues" evidence="1">
    <location>
        <begin position="289"/>
        <end position="303"/>
    </location>
</feature>
<reference evidence="2 3" key="1">
    <citation type="journal article" date="2018" name="PLoS Pathog.">
        <title>Evolution of structural diversity of trichothecenes, a family of toxins produced by plant pathogenic and entomopathogenic fungi.</title>
        <authorList>
            <person name="Proctor R.H."/>
            <person name="McCormick S.P."/>
            <person name="Kim H.S."/>
            <person name="Cardoza R.E."/>
            <person name="Stanley A.M."/>
            <person name="Lindo L."/>
            <person name="Kelly A."/>
            <person name="Brown D.W."/>
            <person name="Lee T."/>
            <person name="Vaughan M.M."/>
            <person name="Alexander N.J."/>
            <person name="Busman M."/>
            <person name="Gutierrez S."/>
        </authorList>
    </citation>
    <scope>NUCLEOTIDE SEQUENCE [LARGE SCALE GENOMIC DNA]</scope>
    <source>
        <strain evidence="2 3">NRRL 20695</strain>
    </source>
</reference>
<organism evidence="2 3">
    <name type="scientific">Fusarium longipes</name>
    <dbReference type="NCBI Taxonomy" id="694270"/>
    <lineage>
        <taxon>Eukaryota</taxon>
        <taxon>Fungi</taxon>
        <taxon>Dikarya</taxon>
        <taxon>Ascomycota</taxon>
        <taxon>Pezizomycotina</taxon>
        <taxon>Sordariomycetes</taxon>
        <taxon>Hypocreomycetidae</taxon>
        <taxon>Hypocreales</taxon>
        <taxon>Nectriaceae</taxon>
        <taxon>Fusarium</taxon>
    </lineage>
</organism>
<dbReference type="OrthoDB" id="5041951at2759"/>
<feature type="region of interest" description="Disordered" evidence="1">
    <location>
        <begin position="1"/>
        <end position="30"/>
    </location>
</feature>
<protein>
    <submittedName>
        <fullName evidence="2">Acyl-thioesterase ii</fullName>
    </submittedName>
</protein>
<sequence length="317" mass="36044">MADRTGSQLRSGSVTSEEVNQMLQKPPDDVFAFSSDGQTYTAPRCLVGTPVRKISEKDEYWKSGWLSLETFLAQEEDEEKAKAKACELTKSYPDNKTYADTYKRHSDNVSKHRKIREIFGPDTSYHPNQLVSKHRLPAQGLCSMDLMYKLACKVSDLRVLKDRGELAMDPWDFIRWRVMLQLQAKLRLTVDSGREHVKSIISQIFEGPGTTTSPRPYHDPLLRAAILRSAVYQGRRNSFIAPGDRRVVNRTSTITSHINSRPLVTSTNRPLNPSRLLNSSRVEKRQNKPSHASSYQGVNSFRAQQKARQDSMEGSKQ</sequence>
<name>A0A395T3C2_9HYPO</name>
<dbReference type="STRING" id="694270.A0A395T3C2"/>
<accession>A0A395T3C2</accession>
<evidence type="ECO:0000313" key="3">
    <source>
        <dbReference type="Proteomes" id="UP000266234"/>
    </source>
</evidence>
<comment type="caution">
    <text evidence="2">The sequence shown here is derived from an EMBL/GenBank/DDBJ whole genome shotgun (WGS) entry which is preliminary data.</text>
</comment>
<dbReference type="AlphaFoldDB" id="A0A395T3C2"/>
<feature type="compositionally biased region" description="Polar residues" evidence="1">
    <location>
        <begin position="259"/>
        <end position="280"/>
    </location>
</feature>
<feature type="compositionally biased region" description="Polar residues" evidence="1">
    <location>
        <begin position="1"/>
        <end position="23"/>
    </location>
</feature>
<feature type="region of interest" description="Disordered" evidence="1">
    <location>
        <begin position="259"/>
        <end position="317"/>
    </location>
</feature>
<dbReference type="EMBL" id="PXOG01000053">
    <property type="protein sequence ID" value="RGP79223.1"/>
    <property type="molecule type" value="Genomic_DNA"/>
</dbReference>
<feature type="compositionally biased region" description="Basic and acidic residues" evidence="1">
    <location>
        <begin position="307"/>
        <end position="317"/>
    </location>
</feature>
<evidence type="ECO:0000256" key="1">
    <source>
        <dbReference type="SAM" id="MobiDB-lite"/>
    </source>
</evidence>
<evidence type="ECO:0000313" key="2">
    <source>
        <dbReference type="EMBL" id="RGP79223.1"/>
    </source>
</evidence>
<keyword evidence="3" id="KW-1185">Reference proteome</keyword>
<proteinExistence type="predicted"/>